<keyword evidence="2" id="KW-1185">Reference proteome</keyword>
<dbReference type="RefSeq" id="WP_131920434.1">
    <property type="nucleotide sequence ID" value="NZ_JAOQNU010000030.1"/>
</dbReference>
<accession>A0A4R2RFJ8</accession>
<dbReference type="EMBL" id="SLXT01000029">
    <property type="protein sequence ID" value="TCP61258.1"/>
    <property type="molecule type" value="Genomic_DNA"/>
</dbReference>
<comment type="caution">
    <text evidence="1">The sequence shown here is derived from an EMBL/GenBank/DDBJ whole genome shotgun (WGS) entry which is preliminary data.</text>
</comment>
<evidence type="ECO:0000313" key="1">
    <source>
        <dbReference type="EMBL" id="TCP61258.1"/>
    </source>
</evidence>
<name>A0A4R2RFJ8_9FIRM</name>
<dbReference type="Proteomes" id="UP000294813">
    <property type="component" value="Unassembled WGS sequence"/>
</dbReference>
<proteinExistence type="predicted"/>
<sequence>MTIHAFTGGASIIDQATMNNLISLQPFSIIFEGTQIDGVIGAGIVEFDCASVDRAFRFAANGMTEIARVELEMVRSGAGADLVVEIRSGLMANGATDGTLVKSTYVPKEFLPTTKGFVSIPFDATGLTAGAVYWLVVRRLGDATNHFHVIGETTTNVNYPCYSRAESSGPWATTNTAHFRIMSGDTGAIKHGYYGGAFSTVEYDAAGLMQKIYRYVPALGANLGGIRDVLTLTYAANIIKRGVIA</sequence>
<protein>
    <submittedName>
        <fullName evidence="1">Uncharacterized protein</fullName>
    </submittedName>
</protein>
<reference evidence="1 2" key="1">
    <citation type="submission" date="2019-03" db="EMBL/GenBank/DDBJ databases">
        <title>Genomic Encyclopedia of Type Strains, Phase IV (KMG-IV): sequencing the most valuable type-strain genomes for metagenomic binning, comparative biology and taxonomic classification.</title>
        <authorList>
            <person name="Goeker M."/>
        </authorList>
    </citation>
    <scope>NUCLEOTIDE SEQUENCE [LARGE SCALE GENOMIC DNA]</scope>
    <source>
        <strain evidence="1 2">DSM 11170</strain>
    </source>
</reference>
<gene>
    <name evidence="1" type="ORF">EDD73_12911</name>
</gene>
<evidence type="ECO:0000313" key="2">
    <source>
        <dbReference type="Proteomes" id="UP000294813"/>
    </source>
</evidence>
<organism evidence="1 2">
    <name type="scientific">Heliophilum fasciatum</name>
    <dbReference type="NCBI Taxonomy" id="35700"/>
    <lineage>
        <taxon>Bacteria</taxon>
        <taxon>Bacillati</taxon>
        <taxon>Bacillota</taxon>
        <taxon>Clostridia</taxon>
        <taxon>Eubacteriales</taxon>
        <taxon>Heliobacteriaceae</taxon>
        <taxon>Heliophilum</taxon>
    </lineage>
</organism>
<dbReference type="OrthoDB" id="2079570at2"/>
<dbReference type="AlphaFoldDB" id="A0A4R2RFJ8"/>